<feature type="compositionally biased region" description="Polar residues" evidence="1">
    <location>
        <begin position="190"/>
        <end position="211"/>
    </location>
</feature>
<keyword evidence="4" id="KW-1185">Reference proteome</keyword>
<feature type="region of interest" description="Disordered" evidence="1">
    <location>
        <begin position="184"/>
        <end position="211"/>
    </location>
</feature>
<feature type="domain" description="N-acetyltransferase" evidence="2">
    <location>
        <begin position="152"/>
        <end position="187"/>
    </location>
</feature>
<dbReference type="SUPFAM" id="SSF55729">
    <property type="entry name" value="Acyl-CoA N-acyltransferases (Nat)"/>
    <property type="match status" value="1"/>
</dbReference>
<reference evidence="3 4" key="1">
    <citation type="submission" date="2024-01" db="EMBL/GenBank/DDBJ databases">
        <title>A draft genome for a cacao thread blight-causing isolate of Paramarasmius palmivorus.</title>
        <authorList>
            <person name="Baruah I.K."/>
            <person name="Bukari Y."/>
            <person name="Amoako-Attah I."/>
            <person name="Meinhardt L.W."/>
            <person name="Bailey B.A."/>
            <person name="Cohen S.P."/>
        </authorList>
    </citation>
    <scope>NUCLEOTIDE SEQUENCE [LARGE SCALE GENOMIC DNA]</scope>
    <source>
        <strain evidence="3 4">GH-12</strain>
    </source>
</reference>
<evidence type="ECO:0000256" key="1">
    <source>
        <dbReference type="SAM" id="MobiDB-lite"/>
    </source>
</evidence>
<dbReference type="InterPro" id="IPR016181">
    <property type="entry name" value="Acyl_CoA_acyltransferase"/>
</dbReference>
<dbReference type="Pfam" id="PF00583">
    <property type="entry name" value="Acetyltransf_1"/>
    <property type="match status" value="1"/>
</dbReference>
<accession>A0AAW0BIC0</accession>
<dbReference type="CDD" id="cd04301">
    <property type="entry name" value="NAT_SF"/>
    <property type="match status" value="1"/>
</dbReference>
<evidence type="ECO:0000313" key="3">
    <source>
        <dbReference type="EMBL" id="KAK7026521.1"/>
    </source>
</evidence>
<dbReference type="EMBL" id="JAYKXP010000103">
    <property type="protein sequence ID" value="KAK7026521.1"/>
    <property type="molecule type" value="Genomic_DNA"/>
</dbReference>
<protein>
    <recommendedName>
        <fullName evidence="2">N-acetyltransferase domain-containing protein</fullName>
    </recommendedName>
</protein>
<dbReference type="GO" id="GO:0016747">
    <property type="term" value="F:acyltransferase activity, transferring groups other than amino-acyl groups"/>
    <property type="evidence" value="ECO:0007669"/>
    <property type="project" value="InterPro"/>
</dbReference>
<proteinExistence type="predicted"/>
<evidence type="ECO:0000313" key="4">
    <source>
        <dbReference type="Proteomes" id="UP001383192"/>
    </source>
</evidence>
<dbReference type="InterPro" id="IPR000182">
    <property type="entry name" value="GNAT_dom"/>
</dbReference>
<dbReference type="Gene3D" id="3.40.630.30">
    <property type="match status" value="1"/>
</dbReference>
<evidence type="ECO:0000259" key="2">
    <source>
        <dbReference type="Pfam" id="PF00583"/>
    </source>
</evidence>
<comment type="caution">
    <text evidence="3">The sequence shown here is derived from an EMBL/GenBank/DDBJ whole genome shotgun (WGS) entry which is preliminary data.</text>
</comment>
<sequence length="211" mass="23706">MSKVPVHRIEELTEAELEHAVAIHVKAYEGGKYASSRRMREMTDPATDLSMKVMLGGDLTLVPDLGRAMIRATLLEGCMYAVKGDSGDICPARGKELTLDSEAQRAVGFNDLFKKFSAEQQQWFIKTVKSAHFSYPEARKNHVETLFTDEERLKRWWCASLVTDPDHQGRGYGKAIVNTLHKKASESKRIPQSFNMSSPERKASSNNPDDC</sequence>
<organism evidence="3 4">
    <name type="scientific">Paramarasmius palmivorus</name>
    <dbReference type="NCBI Taxonomy" id="297713"/>
    <lineage>
        <taxon>Eukaryota</taxon>
        <taxon>Fungi</taxon>
        <taxon>Dikarya</taxon>
        <taxon>Basidiomycota</taxon>
        <taxon>Agaricomycotina</taxon>
        <taxon>Agaricomycetes</taxon>
        <taxon>Agaricomycetidae</taxon>
        <taxon>Agaricales</taxon>
        <taxon>Marasmiineae</taxon>
        <taxon>Marasmiaceae</taxon>
        <taxon>Paramarasmius</taxon>
    </lineage>
</organism>
<name>A0AAW0BIC0_9AGAR</name>
<dbReference type="Proteomes" id="UP001383192">
    <property type="component" value="Unassembled WGS sequence"/>
</dbReference>
<gene>
    <name evidence="3" type="ORF">VNI00_015601</name>
</gene>
<dbReference type="AlphaFoldDB" id="A0AAW0BIC0"/>